<dbReference type="Pfam" id="PF18150">
    <property type="entry name" value="DUF5600"/>
    <property type="match status" value="1"/>
</dbReference>
<feature type="domain" description="EF-hand" evidence="3">
    <location>
        <begin position="378"/>
        <end position="413"/>
    </location>
</feature>
<evidence type="ECO:0000256" key="1">
    <source>
        <dbReference type="SAM" id="Phobius"/>
    </source>
</evidence>
<dbReference type="SMART" id="SM00027">
    <property type="entry name" value="EH"/>
    <property type="match status" value="1"/>
</dbReference>
<evidence type="ECO:0000313" key="4">
    <source>
        <dbReference type="EMBL" id="KAK9057197.1"/>
    </source>
</evidence>
<protein>
    <recommendedName>
        <fullName evidence="6">EH domain-containing protein 1</fullName>
    </recommendedName>
</protein>
<dbReference type="CDD" id="cd00052">
    <property type="entry name" value="EH"/>
    <property type="match status" value="1"/>
</dbReference>
<dbReference type="SUPFAM" id="SSF52540">
    <property type="entry name" value="P-loop containing nucleoside triphosphate hydrolases"/>
    <property type="match status" value="1"/>
</dbReference>
<dbReference type="InterPro" id="IPR021924">
    <property type="entry name" value="DUF3537"/>
</dbReference>
<dbReference type="EMBL" id="JBCNJP010000024">
    <property type="protein sequence ID" value="KAK9057197.1"/>
    <property type="molecule type" value="Genomic_DNA"/>
</dbReference>
<comment type="caution">
    <text evidence="4">The sequence shown here is derived from an EMBL/GenBank/DDBJ whole genome shotgun (WGS) entry which is preliminary data.</text>
</comment>
<dbReference type="PROSITE" id="PS50222">
    <property type="entry name" value="EF_HAND_2"/>
    <property type="match status" value="1"/>
</dbReference>
<dbReference type="AlphaFoldDB" id="A0AAP0CN29"/>
<dbReference type="Proteomes" id="UP001408789">
    <property type="component" value="Unassembled WGS sequence"/>
</dbReference>
<name>A0AAP0CN29_9ASTR</name>
<dbReference type="Pfam" id="PF12763">
    <property type="entry name" value="EH"/>
    <property type="match status" value="1"/>
</dbReference>
<accession>A0AAP0CN29</accession>
<dbReference type="GO" id="GO:0005509">
    <property type="term" value="F:calcium ion binding"/>
    <property type="evidence" value="ECO:0007669"/>
    <property type="project" value="InterPro"/>
</dbReference>
<evidence type="ECO:0000313" key="5">
    <source>
        <dbReference type="Proteomes" id="UP001408789"/>
    </source>
</evidence>
<dbReference type="InterPro" id="IPR040990">
    <property type="entry name" value="DUF5600"/>
</dbReference>
<dbReference type="Gene3D" id="1.10.238.10">
    <property type="entry name" value="EF-hand"/>
    <property type="match status" value="1"/>
</dbReference>
<dbReference type="Pfam" id="PF12056">
    <property type="entry name" value="DUF3537"/>
    <property type="match status" value="1"/>
</dbReference>
<keyword evidence="1" id="KW-0472">Membrane</keyword>
<feature type="domain" description="EH" evidence="2">
    <location>
        <begin position="351"/>
        <end position="439"/>
    </location>
</feature>
<feature type="transmembrane region" description="Helical" evidence="1">
    <location>
        <begin position="108"/>
        <end position="127"/>
    </location>
</feature>
<reference evidence="4 5" key="1">
    <citation type="submission" date="2024-04" db="EMBL/GenBank/DDBJ databases">
        <title>The reference genome of an endangered Asteraceae, Deinandra increscens subsp. villosa, native to the Central Coast of California.</title>
        <authorList>
            <person name="Guilliams M."/>
            <person name="Hasenstab-Lehman K."/>
            <person name="Meyer R."/>
            <person name="Mcevoy S."/>
        </authorList>
    </citation>
    <scope>NUCLEOTIDE SEQUENCE [LARGE SCALE GENOMIC DNA]</scope>
    <source>
        <tissue evidence="4">Leaf</tissue>
    </source>
</reference>
<feature type="transmembrane region" description="Helical" evidence="1">
    <location>
        <begin position="49"/>
        <end position="67"/>
    </location>
</feature>
<dbReference type="SUPFAM" id="SSF47473">
    <property type="entry name" value="EF-hand"/>
    <property type="match status" value="1"/>
</dbReference>
<dbReference type="PANTHER" id="PTHR31963:SF16">
    <property type="entry name" value="OS06G0635200 PROTEIN"/>
    <property type="match status" value="1"/>
</dbReference>
<feature type="transmembrane region" description="Helical" evidence="1">
    <location>
        <begin position="139"/>
        <end position="160"/>
    </location>
</feature>
<gene>
    <name evidence="4" type="ORF">SSX86_024564</name>
</gene>
<dbReference type="PANTHER" id="PTHR31963">
    <property type="entry name" value="RAS GUANINE NUCLEOTIDE EXCHANGE FACTOR K"/>
    <property type="match status" value="1"/>
</dbReference>
<sequence length="735" mass="82400">MVFIFVAPCFIAEAAYKIWWYTSGATAIPFLGNAILSDAVACTLELASWLYRTVVFFLVCVLFRLICHLQILRLQDFAQVFHVDSDVESVLKEHLRIRRHLRIISHRYRVFIMWALILVTISQFTSLLDTTRSTADLDIFKTGELALVSVSLLAGIMILLRSATRITHMAQGDTETPPMGVLGNQLFSSNGHASASDNEEDVGSEDELESTKLIPAYARSTISFQKRQALAKKKEDQFAVMIAVKPSSITDLAVRFNVTTDNLFISEIESNNRKEEETQTFDLGPGLRESGILISDFRLQWILVRLRSIGVLKNTRRFIKIGSFALTQVSPLFPSLSSPRALFQISIDCCVFSDFEILDGDGRITGTDATKFFAMSNLSRQDLKQVWAIADSKRQGFLGFKEFVTAMQLISLAQAGHTVSSDLVNSDINAQDLNPPAMEGLDILLSVRSSQIEISASGKYSKKTNSDFDAKPMVMLLGQYSTGKTTFIKHLLRSGYPGAHIGPEPTTDRFVAVMNGTDERSIPGNTVAVQADMPFNGLTSFGSAFLSKFECSQMAHPLMRVYGALMWSLGKVLNTPEVMRVYIGSFNDKPINAIDDGPLGAVLFEKEQDDLLNDLKDIPKKACDRRINEFVKRARAAKIHAYIMNQLKKEMPSWIGKAKAQQRLIDNLDTVFEKIQREHHLPPGDFPNVDSFRQALNGYNIDRFERVKSRMIQAVDDMLAYDIPNLLKTFRNPYE</sequence>
<organism evidence="4 5">
    <name type="scientific">Deinandra increscens subsp. villosa</name>
    <dbReference type="NCBI Taxonomy" id="3103831"/>
    <lineage>
        <taxon>Eukaryota</taxon>
        <taxon>Viridiplantae</taxon>
        <taxon>Streptophyta</taxon>
        <taxon>Embryophyta</taxon>
        <taxon>Tracheophyta</taxon>
        <taxon>Spermatophyta</taxon>
        <taxon>Magnoliopsida</taxon>
        <taxon>eudicotyledons</taxon>
        <taxon>Gunneridae</taxon>
        <taxon>Pentapetalae</taxon>
        <taxon>asterids</taxon>
        <taxon>campanulids</taxon>
        <taxon>Asterales</taxon>
        <taxon>Asteraceae</taxon>
        <taxon>Asteroideae</taxon>
        <taxon>Heliantheae alliance</taxon>
        <taxon>Madieae</taxon>
        <taxon>Madiinae</taxon>
        <taxon>Deinandra</taxon>
    </lineage>
</organism>
<dbReference type="InterPro" id="IPR000261">
    <property type="entry name" value="EH_dom"/>
</dbReference>
<dbReference type="Gene3D" id="3.40.50.300">
    <property type="entry name" value="P-loop containing nucleotide triphosphate hydrolases"/>
    <property type="match status" value="1"/>
</dbReference>
<proteinExistence type="predicted"/>
<evidence type="ECO:0000259" key="3">
    <source>
        <dbReference type="PROSITE" id="PS50222"/>
    </source>
</evidence>
<dbReference type="Gene3D" id="1.10.268.20">
    <property type="match status" value="1"/>
</dbReference>
<dbReference type="InterPro" id="IPR011992">
    <property type="entry name" value="EF-hand-dom_pair"/>
</dbReference>
<dbReference type="PROSITE" id="PS50031">
    <property type="entry name" value="EH"/>
    <property type="match status" value="1"/>
</dbReference>
<dbReference type="InterPro" id="IPR002048">
    <property type="entry name" value="EF_hand_dom"/>
</dbReference>
<evidence type="ECO:0000259" key="2">
    <source>
        <dbReference type="PROSITE" id="PS50031"/>
    </source>
</evidence>
<keyword evidence="1" id="KW-1133">Transmembrane helix</keyword>
<keyword evidence="1" id="KW-0812">Transmembrane</keyword>
<evidence type="ECO:0008006" key="6">
    <source>
        <dbReference type="Google" id="ProtNLM"/>
    </source>
</evidence>
<dbReference type="InterPro" id="IPR027417">
    <property type="entry name" value="P-loop_NTPase"/>
</dbReference>
<keyword evidence="5" id="KW-1185">Reference proteome</keyword>